<accession>A0A9W9TAH4</accession>
<dbReference type="EMBL" id="JAPQKR010000005">
    <property type="protein sequence ID" value="KAJ5215254.1"/>
    <property type="molecule type" value="Genomic_DNA"/>
</dbReference>
<sequence>MSNLVNIPTGWKKQSPNYDVSLKKRKKREKKRGEREKRQSGARETQNCECSRTHCFAFSIAATTLYLKRFELRPMRLSRPKATRLTLSTDSILNVLSLGLTSPDSKSKSGRNSTLDYVATNIQNKPIYSEASLRNFERDTVDNFVEMVIEKLRDDETLRHEFGI</sequence>
<name>A0A9W9TAH4_9EURO</name>
<evidence type="ECO:0000313" key="2">
    <source>
        <dbReference type="EMBL" id="KAJ5215254.1"/>
    </source>
</evidence>
<dbReference type="OrthoDB" id="2156052at2759"/>
<organism evidence="2 3">
    <name type="scientific">Penicillium cinerascens</name>
    <dbReference type="NCBI Taxonomy" id="70096"/>
    <lineage>
        <taxon>Eukaryota</taxon>
        <taxon>Fungi</taxon>
        <taxon>Dikarya</taxon>
        <taxon>Ascomycota</taxon>
        <taxon>Pezizomycotina</taxon>
        <taxon>Eurotiomycetes</taxon>
        <taxon>Eurotiomycetidae</taxon>
        <taxon>Eurotiales</taxon>
        <taxon>Aspergillaceae</taxon>
        <taxon>Penicillium</taxon>
    </lineage>
</organism>
<evidence type="ECO:0000313" key="3">
    <source>
        <dbReference type="Proteomes" id="UP001150904"/>
    </source>
</evidence>
<feature type="compositionally biased region" description="Basic and acidic residues" evidence="1">
    <location>
        <begin position="31"/>
        <end position="41"/>
    </location>
</feature>
<protein>
    <submittedName>
        <fullName evidence="2">Uncharacterized protein</fullName>
    </submittedName>
</protein>
<dbReference type="Proteomes" id="UP001150904">
    <property type="component" value="Unassembled WGS sequence"/>
</dbReference>
<dbReference type="RefSeq" id="XP_058311067.1">
    <property type="nucleotide sequence ID" value="XM_058448723.1"/>
</dbReference>
<gene>
    <name evidence="2" type="ORF">N7498_001661</name>
</gene>
<evidence type="ECO:0000256" key="1">
    <source>
        <dbReference type="SAM" id="MobiDB-lite"/>
    </source>
</evidence>
<dbReference type="AlphaFoldDB" id="A0A9W9TAH4"/>
<dbReference type="GeneID" id="83176024"/>
<reference evidence="2" key="1">
    <citation type="submission" date="2022-12" db="EMBL/GenBank/DDBJ databases">
        <authorList>
            <person name="Petersen C."/>
        </authorList>
    </citation>
    <scope>NUCLEOTIDE SEQUENCE</scope>
    <source>
        <strain evidence="2">IBT 15544</strain>
    </source>
</reference>
<comment type="caution">
    <text evidence="2">The sequence shown here is derived from an EMBL/GenBank/DDBJ whole genome shotgun (WGS) entry which is preliminary data.</text>
</comment>
<proteinExistence type="predicted"/>
<feature type="region of interest" description="Disordered" evidence="1">
    <location>
        <begin position="1"/>
        <end position="45"/>
    </location>
</feature>
<reference evidence="2" key="2">
    <citation type="journal article" date="2023" name="IMA Fungus">
        <title>Comparative genomic study of the Penicillium genus elucidates a diverse pangenome and 15 lateral gene transfer events.</title>
        <authorList>
            <person name="Petersen C."/>
            <person name="Sorensen T."/>
            <person name="Nielsen M.R."/>
            <person name="Sondergaard T.E."/>
            <person name="Sorensen J.L."/>
            <person name="Fitzpatrick D.A."/>
            <person name="Frisvad J.C."/>
            <person name="Nielsen K.L."/>
        </authorList>
    </citation>
    <scope>NUCLEOTIDE SEQUENCE</scope>
    <source>
        <strain evidence="2">IBT 15544</strain>
    </source>
</reference>
<feature type="compositionally biased region" description="Polar residues" evidence="1">
    <location>
        <begin position="1"/>
        <end position="18"/>
    </location>
</feature>
<keyword evidence="3" id="KW-1185">Reference proteome</keyword>